<keyword evidence="5 10" id="KW-0819">tRNA processing</keyword>
<evidence type="ECO:0000256" key="9">
    <source>
        <dbReference type="ARBA" id="ARBA00049563"/>
    </source>
</evidence>
<evidence type="ECO:0000256" key="11">
    <source>
        <dbReference type="RuleBase" id="RU003783"/>
    </source>
</evidence>
<comment type="function">
    <text evidence="2 10 12">Catalyzes the transfer of a dimethylallyl group onto the adenine at position 37 in tRNAs that read codons beginning with uridine, leading to the formation of N6-(dimethylallyl)adenosine (i(6)A).</text>
</comment>
<feature type="binding site" evidence="10">
    <location>
        <begin position="18"/>
        <end position="23"/>
    </location>
    <ligand>
        <name>substrate</name>
    </ligand>
</feature>
<feature type="site" description="Interaction with substrate tRNA" evidence="10">
    <location>
        <position position="125"/>
    </location>
</feature>
<evidence type="ECO:0000313" key="14">
    <source>
        <dbReference type="EMBL" id="GAA3876144.1"/>
    </source>
</evidence>
<dbReference type="Gene3D" id="3.40.50.300">
    <property type="entry name" value="P-loop containing nucleotide triphosphate hydrolases"/>
    <property type="match status" value="1"/>
</dbReference>
<keyword evidence="8 10" id="KW-0460">Magnesium</keyword>
<dbReference type="Proteomes" id="UP001399917">
    <property type="component" value="Unassembled WGS sequence"/>
</dbReference>
<comment type="subunit">
    <text evidence="10">Monomer.</text>
</comment>
<evidence type="ECO:0000256" key="2">
    <source>
        <dbReference type="ARBA" id="ARBA00003213"/>
    </source>
</evidence>
<dbReference type="Pfam" id="PF01715">
    <property type="entry name" value="IPPT"/>
    <property type="match status" value="1"/>
</dbReference>
<feature type="binding site" evidence="10">
    <location>
        <begin position="16"/>
        <end position="23"/>
    </location>
    <ligand>
        <name>ATP</name>
        <dbReference type="ChEBI" id="CHEBI:30616"/>
    </ligand>
</feature>
<dbReference type="EMBL" id="BAABDF010000007">
    <property type="protein sequence ID" value="GAA3876144.1"/>
    <property type="molecule type" value="Genomic_DNA"/>
</dbReference>
<accession>A0ABP7KHT9</accession>
<organism evidence="14 15">
    <name type="scientific">Celeribacter arenosi</name>
    <dbReference type="NCBI Taxonomy" id="792649"/>
    <lineage>
        <taxon>Bacteria</taxon>
        <taxon>Pseudomonadati</taxon>
        <taxon>Pseudomonadota</taxon>
        <taxon>Alphaproteobacteria</taxon>
        <taxon>Rhodobacterales</taxon>
        <taxon>Roseobacteraceae</taxon>
        <taxon>Celeribacter</taxon>
    </lineage>
</organism>
<evidence type="ECO:0000256" key="8">
    <source>
        <dbReference type="ARBA" id="ARBA00022842"/>
    </source>
</evidence>
<dbReference type="Gene3D" id="1.10.20.140">
    <property type="match status" value="1"/>
</dbReference>
<evidence type="ECO:0000256" key="4">
    <source>
        <dbReference type="ARBA" id="ARBA00022679"/>
    </source>
</evidence>
<comment type="similarity">
    <text evidence="3 10 13">Belongs to the IPP transferase family.</text>
</comment>
<evidence type="ECO:0000256" key="12">
    <source>
        <dbReference type="RuleBase" id="RU003784"/>
    </source>
</evidence>
<dbReference type="InterPro" id="IPR039657">
    <property type="entry name" value="Dimethylallyltransferase"/>
</dbReference>
<comment type="caution">
    <text evidence="14">The sequence shown here is derived from an EMBL/GenBank/DDBJ whole genome shotgun (WGS) entry which is preliminary data.</text>
</comment>
<protein>
    <recommendedName>
        <fullName evidence="10">tRNA dimethylallyltransferase</fullName>
        <ecNumber evidence="10">2.5.1.75</ecNumber>
    </recommendedName>
    <alternativeName>
        <fullName evidence="10">Dimethylallyl diphosphate:tRNA dimethylallyltransferase</fullName>
        <shortName evidence="10">DMAPP:tRNA dimethylallyltransferase</shortName>
        <shortName evidence="10">DMATase</shortName>
    </alternativeName>
    <alternativeName>
        <fullName evidence="10">Isopentenyl-diphosphate:tRNA isopentenyltransferase</fullName>
        <shortName evidence="10">IPP transferase</shortName>
        <shortName evidence="10">IPPT</shortName>
        <shortName evidence="10">IPTase</shortName>
    </alternativeName>
</protein>
<evidence type="ECO:0000256" key="7">
    <source>
        <dbReference type="ARBA" id="ARBA00022840"/>
    </source>
</evidence>
<evidence type="ECO:0000256" key="1">
    <source>
        <dbReference type="ARBA" id="ARBA00001946"/>
    </source>
</evidence>
<name>A0ABP7KHT9_9RHOB</name>
<dbReference type="HAMAP" id="MF_00185">
    <property type="entry name" value="IPP_trans"/>
    <property type="match status" value="1"/>
</dbReference>
<evidence type="ECO:0000256" key="10">
    <source>
        <dbReference type="HAMAP-Rule" id="MF_00185"/>
    </source>
</evidence>
<dbReference type="PANTHER" id="PTHR11088:SF60">
    <property type="entry name" value="TRNA DIMETHYLALLYLTRANSFERASE"/>
    <property type="match status" value="1"/>
</dbReference>
<comment type="catalytic activity">
    <reaction evidence="9 10 11">
        <text>adenosine(37) in tRNA + dimethylallyl diphosphate = N(6)-dimethylallyladenosine(37) in tRNA + diphosphate</text>
        <dbReference type="Rhea" id="RHEA:26482"/>
        <dbReference type="Rhea" id="RHEA-COMP:10162"/>
        <dbReference type="Rhea" id="RHEA-COMP:10375"/>
        <dbReference type="ChEBI" id="CHEBI:33019"/>
        <dbReference type="ChEBI" id="CHEBI:57623"/>
        <dbReference type="ChEBI" id="CHEBI:74411"/>
        <dbReference type="ChEBI" id="CHEBI:74415"/>
        <dbReference type="EC" id="2.5.1.75"/>
    </reaction>
</comment>
<evidence type="ECO:0000256" key="6">
    <source>
        <dbReference type="ARBA" id="ARBA00022741"/>
    </source>
</evidence>
<evidence type="ECO:0000256" key="13">
    <source>
        <dbReference type="RuleBase" id="RU003785"/>
    </source>
</evidence>
<reference evidence="15" key="1">
    <citation type="journal article" date="2019" name="Int. J. Syst. Evol. Microbiol.">
        <title>The Global Catalogue of Microorganisms (GCM) 10K type strain sequencing project: providing services to taxonomists for standard genome sequencing and annotation.</title>
        <authorList>
            <consortium name="The Broad Institute Genomics Platform"/>
            <consortium name="The Broad Institute Genome Sequencing Center for Infectious Disease"/>
            <person name="Wu L."/>
            <person name="Ma J."/>
        </authorList>
    </citation>
    <scope>NUCLEOTIDE SEQUENCE [LARGE SCALE GENOMIC DNA]</scope>
    <source>
        <strain evidence="15">JCM 17190</strain>
    </source>
</reference>
<feature type="site" description="Interaction with substrate tRNA" evidence="10">
    <location>
        <position position="103"/>
    </location>
</feature>
<dbReference type="InterPro" id="IPR027417">
    <property type="entry name" value="P-loop_NTPase"/>
</dbReference>
<dbReference type="PANTHER" id="PTHR11088">
    <property type="entry name" value="TRNA DIMETHYLALLYLTRANSFERASE"/>
    <property type="match status" value="1"/>
</dbReference>
<evidence type="ECO:0000256" key="5">
    <source>
        <dbReference type="ARBA" id="ARBA00022694"/>
    </source>
</evidence>
<comment type="cofactor">
    <cofactor evidence="1 10">
        <name>Mg(2+)</name>
        <dbReference type="ChEBI" id="CHEBI:18420"/>
    </cofactor>
</comment>
<keyword evidence="6 10" id="KW-0547">Nucleotide-binding</keyword>
<dbReference type="EC" id="2.5.1.75" evidence="10"/>
<evidence type="ECO:0000313" key="15">
    <source>
        <dbReference type="Proteomes" id="UP001399917"/>
    </source>
</evidence>
<dbReference type="NCBIfam" id="TIGR00174">
    <property type="entry name" value="miaA"/>
    <property type="match status" value="1"/>
</dbReference>
<keyword evidence="15" id="KW-1185">Reference proteome</keyword>
<keyword evidence="7 10" id="KW-0067">ATP-binding</keyword>
<dbReference type="SUPFAM" id="SSF52540">
    <property type="entry name" value="P-loop containing nucleoside triphosphate hydrolases"/>
    <property type="match status" value="1"/>
</dbReference>
<keyword evidence="4 10" id="KW-0808">Transferase</keyword>
<dbReference type="RefSeq" id="WP_344847954.1">
    <property type="nucleotide sequence ID" value="NZ_BAABDF010000007.1"/>
</dbReference>
<gene>
    <name evidence="10 14" type="primary">miaA</name>
    <name evidence="14" type="ORF">GCM10022404_27350</name>
</gene>
<dbReference type="InterPro" id="IPR018022">
    <property type="entry name" value="IPT"/>
</dbReference>
<comment type="caution">
    <text evidence="10">Lacks conserved residue(s) required for the propagation of feature annotation.</text>
</comment>
<evidence type="ECO:0000256" key="3">
    <source>
        <dbReference type="ARBA" id="ARBA00005842"/>
    </source>
</evidence>
<proteinExistence type="inferred from homology"/>
<sequence length="296" mass="32373">MIPKGLSSEQPVLIAGPTASGKSALALEIATTQGGVIVNADALQVYANWRVLSARPSAAEEAICAHALYGHVPYDAPYSAGHWLRDVAPWIEGRERAIIVGGTGLNFAALTEGLAEIPPTPDDIRQSADRIRAHSGSHADLLDDLDREDPKTAGRIDRLNPMRVQRAWEVLRATGKGLADWQDDTPPPLLPVETCYPIVMDADRDWLAARIERRFDTMLAAGALDEVRANLADWDPSRPSSKAIGAPELVAYLRNEMTLDEAREAAIIATRQYAKRQRTWFRARMGGYHKISLPAA</sequence>